<protein>
    <recommendedName>
        <fullName evidence="1">HTH cro/C1-type domain-containing protein</fullName>
    </recommendedName>
</protein>
<feature type="domain" description="HTH cro/C1-type" evidence="1">
    <location>
        <begin position="2"/>
        <end position="30"/>
    </location>
</feature>
<accession>A0A5E5AFJ7</accession>
<gene>
    <name evidence="2" type="ORF">PAN31117_04384</name>
</gene>
<dbReference type="CDD" id="cd00093">
    <property type="entry name" value="HTH_XRE"/>
    <property type="match status" value="1"/>
</dbReference>
<proteinExistence type="predicted"/>
<dbReference type="AlphaFoldDB" id="A0A5E5AFJ7"/>
<organism evidence="2 3">
    <name type="scientific">Pandoraea anapnoica</name>
    <dbReference type="NCBI Taxonomy" id="2508301"/>
    <lineage>
        <taxon>Bacteria</taxon>
        <taxon>Pseudomonadati</taxon>
        <taxon>Pseudomonadota</taxon>
        <taxon>Betaproteobacteria</taxon>
        <taxon>Burkholderiales</taxon>
        <taxon>Burkholderiaceae</taxon>
        <taxon>Pandoraea</taxon>
    </lineage>
</organism>
<dbReference type="GO" id="GO:0003677">
    <property type="term" value="F:DNA binding"/>
    <property type="evidence" value="ECO:0007669"/>
    <property type="project" value="InterPro"/>
</dbReference>
<name>A0A5E5AFJ7_9BURK</name>
<dbReference type="InterPro" id="IPR001387">
    <property type="entry name" value="Cro/C1-type_HTH"/>
</dbReference>
<dbReference type="Proteomes" id="UP000383122">
    <property type="component" value="Unassembled WGS sequence"/>
</dbReference>
<evidence type="ECO:0000259" key="1">
    <source>
        <dbReference type="PROSITE" id="PS50943"/>
    </source>
</evidence>
<reference evidence="2 3" key="1">
    <citation type="submission" date="2019-08" db="EMBL/GenBank/DDBJ databases">
        <authorList>
            <person name="Peeters C."/>
        </authorList>
    </citation>
    <scope>NUCLEOTIDE SEQUENCE [LARGE SCALE GENOMIC DNA]</scope>
    <source>
        <strain evidence="2 3">LMG 31117</strain>
    </source>
</reference>
<dbReference type="PROSITE" id="PS50943">
    <property type="entry name" value="HTH_CROC1"/>
    <property type="match status" value="1"/>
</dbReference>
<keyword evidence="3" id="KW-1185">Reference proteome</keyword>
<dbReference type="EMBL" id="CABPSP010000015">
    <property type="protein sequence ID" value="VVE72421.1"/>
    <property type="molecule type" value="Genomic_DNA"/>
</dbReference>
<evidence type="ECO:0000313" key="2">
    <source>
        <dbReference type="EMBL" id="VVE72421.1"/>
    </source>
</evidence>
<sequence length="121" mass="13660">MSRIERGKGNPSLDAIEILAVALKVEVHKLFISNEPIANAQRAPIRVPYAADGTCFHPGLRMRRSNRYHVGPKEDEQSFDGFDEALAYLEKLDVAQWRRPNASGNWGIVRAVRWDALNEFG</sequence>
<dbReference type="InterPro" id="IPR010982">
    <property type="entry name" value="Lambda_DNA-bd_dom_sf"/>
</dbReference>
<dbReference type="Gene3D" id="1.10.260.40">
    <property type="entry name" value="lambda repressor-like DNA-binding domains"/>
    <property type="match status" value="1"/>
</dbReference>
<evidence type="ECO:0000313" key="3">
    <source>
        <dbReference type="Proteomes" id="UP000383122"/>
    </source>
</evidence>